<dbReference type="Pfam" id="PF05192">
    <property type="entry name" value="MutS_III"/>
    <property type="match status" value="1"/>
</dbReference>
<evidence type="ECO:0000256" key="5">
    <source>
        <dbReference type="SAM" id="MobiDB-lite"/>
    </source>
</evidence>
<dbReference type="STRING" id="35525.A0A0P5AYW3"/>
<dbReference type="GO" id="GO:0030983">
    <property type="term" value="F:mismatched DNA binding"/>
    <property type="evidence" value="ECO:0007669"/>
    <property type="project" value="InterPro"/>
</dbReference>
<dbReference type="PANTHER" id="PTHR11361">
    <property type="entry name" value="DNA MISMATCH REPAIR PROTEIN MUTS FAMILY MEMBER"/>
    <property type="match status" value="1"/>
</dbReference>
<dbReference type="InterPro" id="IPR045076">
    <property type="entry name" value="MutS"/>
</dbReference>
<dbReference type="InterPro" id="IPR027417">
    <property type="entry name" value="P-loop_NTPase"/>
</dbReference>
<reference evidence="6 7" key="1">
    <citation type="submission" date="2016-03" db="EMBL/GenBank/DDBJ databases">
        <title>EvidentialGene: Evidence-directed Construction of Genes on Genomes.</title>
        <authorList>
            <person name="Gilbert D.G."/>
            <person name="Choi J.-H."/>
            <person name="Mockaitis K."/>
            <person name="Colbourne J."/>
            <person name="Pfrender M."/>
        </authorList>
    </citation>
    <scope>NUCLEOTIDE SEQUENCE [LARGE SCALE GENOMIC DNA]</scope>
    <source>
        <strain evidence="6 7">Xinb3</strain>
        <tissue evidence="6">Complete organism</tissue>
    </source>
</reference>
<keyword evidence="4" id="KW-0238">DNA-binding</keyword>
<dbReference type="Gene3D" id="1.10.1420.10">
    <property type="match status" value="1"/>
</dbReference>
<evidence type="ECO:0000256" key="2">
    <source>
        <dbReference type="ARBA" id="ARBA00022741"/>
    </source>
</evidence>
<protein>
    <submittedName>
        <fullName evidence="6">Putative MSH5, mismatch repair ATPase</fullName>
    </submittedName>
</protein>
<sequence>MNTGDTPIFHDRHKRDQEDLSSDPPSSFLSDILYTTNVCDVDDTAAEKKKLILSIAWWCGKLGAAYYDIESHEGSFFMHYIRNINQKNFIQTFDPILCNICMVIQLHVIPDVVESSSDASVLQGLFFQLQPHTLIVKHNLEEKQMAKIFQLLEGESQELMKSSPAKQVQKSYPFSGAKTAASIQFKKNEKDSCHLYAVPSSFYNAEAATRRLRALRLGITPDDMTEMERWIHLKSLFPFDNTALLQATGALLKVLEQWQRGQDVDRLNEASMDNMSLKILSIRTCRVDDLLWMDQSTFLSLKIFSQESHPSAFKKGHSQSAKEGLSLFGIASKCYSTPGSMCLKELFKRPTRNIETLRERYSVIRFCVEASNIEVVHSFVGILKNVTDIKVPLSNISTMRGTSNDWKKLQITAKNLIALADQCKVLPQQIRLFRNLAESERSSKWYHVVNVIHRLINFQESRRAGRCVVNSGVDEDLDKLKRDHGNMQQIYTETVNLEMENLPLFVEQGVIEFLPHVGHCLCLRSWLPEGKPMTADAVSIPGLELKFFTKENVYFKSQRCNELDDMFGDFAAAIVAHEMSVIFSASKVVLKYYDALTEGIELAAYLDALLSLSVLSSEFEMVEPELVESRNSCVHFENGRHILLQLVADRFNPNSTYLGGEGGDAKRINIISGPNSSGKSVFLKQTALIVYLAQIGCFVPAQRALLTPMKHIFVVCHAPETITTSLSHFGVELSMMSMACRTATNHSLVILDEFGIGSSHVDGSALFISCMEYWMKQEEQSPLLLVATHLHSAVQHLFRHTNALRKTRFMSMGYFLDEEQLVFLYQLTEDLCTNSFPLSVAYASGLPDFVIKRAQEILKDVDNVGSLSPNRVIWNEVKCTSLRKSAESFFMTDPWNIEALKQFTRRSILGRWCSHSQ</sequence>
<dbReference type="InterPro" id="IPR007696">
    <property type="entry name" value="DNA_mismatch_repair_MutS_core"/>
</dbReference>
<comment type="caution">
    <text evidence="6">The sequence shown here is derived from an EMBL/GenBank/DDBJ whole genome shotgun (WGS) entry which is preliminary data.</text>
</comment>
<dbReference type="GO" id="GO:0005634">
    <property type="term" value="C:nucleus"/>
    <property type="evidence" value="ECO:0007669"/>
    <property type="project" value="TreeGrafter"/>
</dbReference>
<comment type="similarity">
    <text evidence="1">Belongs to the DNA mismatch repair MutS family.</text>
</comment>
<evidence type="ECO:0000256" key="4">
    <source>
        <dbReference type="ARBA" id="ARBA00023125"/>
    </source>
</evidence>
<dbReference type="SUPFAM" id="SSF48334">
    <property type="entry name" value="DNA repair protein MutS, domain III"/>
    <property type="match status" value="1"/>
</dbReference>
<dbReference type="SMART" id="SM00533">
    <property type="entry name" value="MUTSd"/>
    <property type="match status" value="1"/>
</dbReference>
<dbReference type="OrthoDB" id="29596at2759"/>
<evidence type="ECO:0000313" key="7">
    <source>
        <dbReference type="Proteomes" id="UP000076858"/>
    </source>
</evidence>
<gene>
    <name evidence="6" type="ORF">APZ42_018134</name>
</gene>
<evidence type="ECO:0000256" key="1">
    <source>
        <dbReference type="ARBA" id="ARBA00006271"/>
    </source>
</evidence>
<proteinExistence type="inferred from homology"/>
<name>A0A0P5AYW3_9CRUS</name>
<dbReference type="GO" id="GO:0006298">
    <property type="term" value="P:mismatch repair"/>
    <property type="evidence" value="ECO:0007669"/>
    <property type="project" value="InterPro"/>
</dbReference>
<dbReference type="AlphaFoldDB" id="A0A0P5AYW3"/>
<dbReference type="InterPro" id="IPR036187">
    <property type="entry name" value="DNA_mismatch_repair_MutS_sf"/>
</dbReference>
<dbReference type="SMART" id="SM00534">
    <property type="entry name" value="MUTSac"/>
    <property type="match status" value="1"/>
</dbReference>
<dbReference type="EMBL" id="LRGB01000745">
    <property type="protein sequence ID" value="KZS16208.1"/>
    <property type="molecule type" value="Genomic_DNA"/>
</dbReference>
<dbReference type="Proteomes" id="UP000076858">
    <property type="component" value="Unassembled WGS sequence"/>
</dbReference>
<evidence type="ECO:0000313" key="6">
    <source>
        <dbReference type="EMBL" id="KZS16208.1"/>
    </source>
</evidence>
<dbReference type="GO" id="GO:0051026">
    <property type="term" value="P:chiasma assembly"/>
    <property type="evidence" value="ECO:0007669"/>
    <property type="project" value="TreeGrafter"/>
</dbReference>
<accession>A0A0P5AYW3</accession>
<dbReference type="Gene3D" id="3.40.50.300">
    <property type="entry name" value="P-loop containing nucleotide triphosphate hydrolases"/>
    <property type="match status" value="1"/>
</dbReference>
<dbReference type="PANTHER" id="PTHR11361:SF20">
    <property type="entry name" value="MUTS PROTEIN HOMOLOG 5"/>
    <property type="match status" value="1"/>
</dbReference>
<dbReference type="InterPro" id="IPR000432">
    <property type="entry name" value="DNA_mismatch_repair_MutS_C"/>
</dbReference>
<dbReference type="Pfam" id="PF00488">
    <property type="entry name" value="MutS_V"/>
    <property type="match status" value="1"/>
</dbReference>
<organism evidence="6 7">
    <name type="scientific">Daphnia magna</name>
    <dbReference type="NCBI Taxonomy" id="35525"/>
    <lineage>
        <taxon>Eukaryota</taxon>
        <taxon>Metazoa</taxon>
        <taxon>Ecdysozoa</taxon>
        <taxon>Arthropoda</taxon>
        <taxon>Crustacea</taxon>
        <taxon>Branchiopoda</taxon>
        <taxon>Diplostraca</taxon>
        <taxon>Cladocera</taxon>
        <taxon>Anomopoda</taxon>
        <taxon>Daphniidae</taxon>
        <taxon>Daphnia</taxon>
    </lineage>
</organism>
<dbReference type="GO" id="GO:0140664">
    <property type="term" value="F:ATP-dependent DNA damage sensor activity"/>
    <property type="evidence" value="ECO:0007669"/>
    <property type="project" value="InterPro"/>
</dbReference>
<dbReference type="GO" id="GO:0005524">
    <property type="term" value="F:ATP binding"/>
    <property type="evidence" value="ECO:0007669"/>
    <property type="project" value="UniProtKB-KW"/>
</dbReference>
<keyword evidence="2" id="KW-0547">Nucleotide-binding</keyword>
<keyword evidence="3" id="KW-0067">ATP-binding</keyword>
<dbReference type="SUPFAM" id="SSF52540">
    <property type="entry name" value="P-loop containing nucleoside triphosphate hydrolases"/>
    <property type="match status" value="1"/>
</dbReference>
<feature type="compositionally biased region" description="Basic and acidic residues" evidence="5">
    <location>
        <begin position="8"/>
        <end position="18"/>
    </location>
</feature>
<evidence type="ECO:0000256" key="3">
    <source>
        <dbReference type="ARBA" id="ARBA00022840"/>
    </source>
</evidence>
<keyword evidence="7" id="KW-1185">Reference proteome</keyword>
<feature type="region of interest" description="Disordered" evidence="5">
    <location>
        <begin position="1"/>
        <end position="25"/>
    </location>
</feature>